<evidence type="ECO:0000313" key="2">
    <source>
        <dbReference type="Proteomes" id="UP000316621"/>
    </source>
</evidence>
<proteinExistence type="predicted"/>
<dbReference type="AlphaFoldDB" id="A0A4Y7LBL5"/>
<reference evidence="1 2" key="1">
    <citation type="journal article" date="2018" name="Science">
        <title>The opium poppy genome and morphinan production.</title>
        <authorList>
            <person name="Guo L."/>
            <person name="Winzer T."/>
            <person name="Yang X."/>
            <person name="Li Y."/>
            <person name="Ning Z."/>
            <person name="He Z."/>
            <person name="Teodor R."/>
            <person name="Lu Y."/>
            <person name="Bowser T.A."/>
            <person name="Graham I.A."/>
            <person name="Ye K."/>
        </authorList>
    </citation>
    <scope>NUCLEOTIDE SEQUENCE [LARGE SCALE GENOMIC DNA]</scope>
    <source>
        <strain evidence="2">cv. HN1</strain>
        <tissue evidence="1">Leaves</tissue>
    </source>
</reference>
<dbReference type="Gramene" id="RZC81681">
    <property type="protein sequence ID" value="RZC81681"/>
    <property type="gene ID" value="C5167_044257"/>
</dbReference>
<evidence type="ECO:0000313" key="1">
    <source>
        <dbReference type="EMBL" id="RZC81681.1"/>
    </source>
</evidence>
<keyword evidence="2" id="KW-1185">Reference proteome</keyword>
<dbReference type="EMBL" id="CM010724">
    <property type="protein sequence ID" value="RZC81681.1"/>
    <property type="molecule type" value="Genomic_DNA"/>
</dbReference>
<gene>
    <name evidence="1" type="ORF">C5167_044257</name>
</gene>
<protein>
    <submittedName>
        <fullName evidence="1">Uncharacterized protein</fullName>
    </submittedName>
</protein>
<accession>A0A4Y7LBL5</accession>
<sequence length="112" mass="12968">MFFLFEIHRVSETHPRYSQGTDLFEMSFQIGKLNYGIDQSSLLFLPMETMKIGNGGTETRCELLQEKADEKFQNDRRTLAVKENWHSSWVRDRPALAGKIVYHLALAIGCRT</sequence>
<organism evidence="1 2">
    <name type="scientific">Papaver somniferum</name>
    <name type="common">Opium poppy</name>
    <dbReference type="NCBI Taxonomy" id="3469"/>
    <lineage>
        <taxon>Eukaryota</taxon>
        <taxon>Viridiplantae</taxon>
        <taxon>Streptophyta</taxon>
        <taxon>Embryophyta</taxon>
        <taxon>Tracheophyta</taxon>
        <taxon>Spermatophyta</taxon>
        <taxon>Magnoliopsida</taxon>
        <taxon>Ranunculales</taxon>
        <taxon>Papaveraceae</taxon>
        <taxon>Papaveroideae</taxon>
        <taxon>Papaver</taxon>
    </lineage>
</organism>
<dbReference type="Proteomes" id="UP000316621">
    <property type="component" value="Chromosome 10"/>
</dbReference>
<name>A0A4Y7LBL5_PAPSO</name>